<keyword evidence="6 7" id="KW-0234">DNA repair</keyword>
<evidence type="ECO:0000256" key="9">
    <source>
        <dbReference type="RuleBase" id="RU003756"/>
    </source>
</evidence>
<dbReference type="InterPro" id="IPR007860">
    <property type="entry name" value="DNA_mmatch_repair_MutS_con_dom"/>
</dbReference>
<keyword evidence="5 7" id="KW-0238">DNA-binding</keyword>
<dbReference type="SMART" id="SM00534">
    <property type="entry name" value="MUTSac"/>
    <property type="match status" value="1"/>
</dbReference>
<dbReference type="CDD" id="cd03284">
    <property type="entry name" value="ABC_MutS1"/>
    <property type="match status" value="1"/>
</dbReference>
<dbReference type="SUPFAM" id="SSF52540">
    <property type="entry name" value="P-loop containing nucleoside triphosphate hydrolases"/>
    <property type="match status" value="1"/>
</dbReference>
<dbReference type="Gene3D" id="1.10.1420.10">
    <property type="match status" value="2"/>
</dbReference>
<dbReference type="InterPro" id="IPR036187">
    <property type="entry name" value="DNA_mismatch_repair_MutS_sf"/>
</dbReference>
<dbReference type="EMBL" id="JACOQK010000001">
    <property type="protein sequence ID" value="MBC5787248.1"/>
    <property type="molecule type" value="Genomic_DNA"/>
</dbReference>
<name>A0ABR7IQ95_9CLOT</name>
<evidence type="ECO:0000256" key="4">
    <source>
        <dbReference type="ARBA" id="ARBA00022840"/>
    </source>
</evidence>
<dbReference type="InterPro" id="IPR000432">
    <property type="entry name" value="DNA_mismatch_repair_MutS_C"/>
</dbReference>
<proteinExistence type="inferred from homology"/>
<keyword evidence="3 7" id="KW-0227">DNA damage</keyword>
<accession>A0ABR7IQ95</accession>
<dbReference type="Gene3D" id="3.30.420.110">
    <property type="entry name" value="MutS, connector domain"/>
    <property type="match status" value="1"/>
</dbReference>
<feature type="domain" description="DNA mismatch repair proteins mutS family" evidence="10">
    <location>
        <begin position="695"/>
        <end position="711"/>
    </location>
</feature>
<dbReference type="InterPro" id="IPR036678">
    <property type="entry name" value="MutS_con_dom_sf"/>
</dbReference>
<dbReference type="Gene3D" id="3.40.1170.10">
    <property type="entry name" value="DNA repair protein MutS, domain I"/>
    <property type="match status" value="1"/>
</dbReference>
<dbReference type="PROSITE" id="PS00486">
    <property type="entry name" value="DNA_MISMATCH_REPAIR_2"/>
    <property type="match status" value="1"/>
</dbReference>
<dbReference type="Gene3D" id="6.10.140.430">
    <property type="match status" value="1"/>
</dbReference>
<evidence type="ECO:0000256" key="2">
    <source>
        <dbReference type="ARBA" id="ARBA00022741"/>
    </source>
</evidence>
<dbReference type="Pfam" id="PF00488">
    <property type="entry name" value="MutS_V"/>
    <property type="match status" value="1"/>
</dbReference>
<dbReference type="PANTHER" id="PTHR11361:SF34">
    <property type="entry name" value="DNA MISMATCH REPAIR PROTEIN MSH1, MITOCHONDRIAL"/>
    <property type="match status" value="1"/>
</dbReference>
<dbReference type="InterPro" id="IPR005748">
    <property type="entry name" value="DNA_mismatch_repair_MutS"/>
</dbReference>
<dbReference type="PANTHER" id="PTHR11361">
    <property type="entry name" value="DNA MISMATCH REPAIR PROTEIN MUTS FAMILY MEMBER"/>
    <property type="match status" value="1"/>
</dbReference>
<reference evidence="11 12" key="1">
    <citation type="submission" date="2020-08" db="EMBL/GenBank/DDBJ databases">
        <title>Genome public.</title>
        <authorList>
            <person name="Liu C."/>
            <person name="Sun Q."/>
        </authorList>
    </citation>
    <scope>NUCLEOTIDE SEQUENCE [LARGE SCALE GENOMIC DNA]</scope>
    <source>
        <strain evidence="11 12">NSJ-27</strain>
    </source>
</reference>
<dbReference type="NCBIfam" id="NF003810">
    <property type="entry name" value="PRK05399.1"/>
    <property type="match status" value="1"/>
</dbReference>
<evidence type="ECO:0000259" key="10">
    <source>
        <dbReference type="PROSITE" id="PS00486"/>
    </source>
</evidence>
<keyword evidence="2 7" id="KW-0547">Nucleotide-binding</keyword>
<comment type="similarity">
    <text evidence="1 7 9">Belongs to the DNA mismatch repair MutS family.</text>
</comment>
<dbReference type="InterPro" id="IPR017261">
    <property type="entry name" value="DNA_mismatch_repair_MutS/MSH"/>
</dbReference>
<dbReference type="InterPro" id="IPR007861">
    <property type="entry name" value="DNA_mismatch_repair_MutS_clamp"/>
</dbReference>
<evidence type="ECO:0000256" key="1">
    <source>
        <dbReference type="ARBA" id="ARBA00006271"/>
    </source>
</evidence>
<dbReference type="RefSeq" id="WP_186996283.1">
    <property type="nucleotide sequence ID" value="NZ_JACOQK010000001.1"/>
</dbReference>
<evidence type="ECO:0000313" key="11">
    <source>
        <dbReference type="EMBL" id="MBC5787248.1"/>
    </source>
</evidence>
<evidence type="ECO:0000256" key="5">
    <source>
        <dbReference type="ARBA" id="ARBA00023125"/>
    </source>
</evidence>
<comment type="caution">
    <text evidence="11">The sequence shown here is derived from an EMBL/GenBank/DDBJ whole genome shotgun (WGS) entry which is preliminary data.</text>
</comment>
<protein>
    <recommendedName>
        <fullName evidence="7 8">DNA mismatch repair protein MutS</fullName>
    </recommendedName>
</protein>
<dbReference type="Pfam" id="PF05192">
    <property type="entry name" value="MutS_III"/>
    <property type="match status" value="1"/>
</dbReference>
<dbReference type="Gene3D" id="3.40.50.300">
    <property type="entry name" value="P-loop containing nucleotide triphosphate hydrolases"/>
    <property type="match status" value="1"/>
</dbReference>
<dbReference type="InterPro" id="IPR016151">
    <property type="entry name" value="DNA_mismatch_repair_MutS_N"/>
</dbReference>
<dbReference type="InterPro" id="IPR007695">
    <property type="entry name" value="DNA_mismatch_repair_MutS-lik_N"/>
</dbReference>
<keyword evidence="12" id="KW-1185">Reference proteome</keyword>
<dbReference type="Pfam" id="PF05190">
    <property type="entry name" value="MutS_IV"/>
    <property type="match status" value="1"/>
</dbReference>
<gene>
    <name evidence="7 11" type="primary">mutS</name>
    <name evidence="11" type="ORF">H8Z77_04300</name>
</gene>
<dbReference type="SUPFAM" id="SSF53150">
    <property type="entry name" value="DNA repair protein MutS, domain II"/>
    <property type="match status" value="1"/>
</dbReference>
<sequence>MDKLSPMMRQYQQIKQQHKDHLLFFRLGDFYEMFFEDALIASKELELTLTGRDCGLKERAPMCGVPFHSVDTYIKRLVEKGYKVAICEQMENPALAKGIVTREVIRVITPGTISESNMLEDGKNNYICSILVQGKNFGISFADVSTGTVFTSEFRSSNLMVDIVNELQRFSPSEILFNQEFVNLTDVAKYLKNHMKCTGELMEDEKYQSAVVRQQVEEQFGKSLDDLGLSQFPLATGCLGVLIGYLIETQKDGVKRLIDLQLYSEHQYMGVDLAARKNLELTETLRSGEKRGSLLWVLDHTKTSMGKRLMRKFVEQPLINPVQILKRQDAVEELCKDLIKRDRLMELLSNIYDLERLMTKVIYGSVSPRELKALSFTAQSLPEVKQELSTYQSSLLCDLNQRISNMEEIHNLIENAIIDEPPITMKEGGVIKPGFHQELDELREIRDNGKDYILQMEEKERERTGIKKLKINYNRVFGYYIEVTKSNLADVPEDYIRKQTLANCERFITQELKEYEQKVLVANERIIVIEQEIFEELRKFVAEQLVTVQQTAEAVATVDVLCSLAEVADQYHYTRPEIVTTGQIVIQDGRHPVVETVLDVPFVPNDTLLDTSDNKLAVITGPNMAGKSTYMRQVALIVLMAQMGSFVPASYAKISIVDKIFTRVGASDDLSAGQSTFMVEMSEVAHILKHATKNSLVILDEIGRGTSTFDGMSIAKSVVEYIMKSKQLGCKTLFATHYHELTSMEHEIHGIVNYNIAVKKHGDDITFLRKIVRGGADDSYGIAVAKLAGIPAPVVKRANEILKELESGSLATVQTNSLADQIEQAPLQIALGAPPVETVEQPEHPALELLRQIDPDELTPKKAMDYLYELKQLLKS</sequence>
<dbReference type="InterPro" id="IPR027417">
    <property type="entry name" value="P-loop_NTPase"/>
</dbReference>
<dbReference type="PIRSF" id="PIRSF037677">
    <property type="entry name" value="DNA_mis_repair_Msh6"/>
    <property type="match status" value="1"/>
</dbReference>
<evidence type="ECO:0000256" key="3">
    <source>
        <dbReference type="ARBA" id="ARBA00022763"/>
    </source>
</evidence>
<dbReference type="Proteomes" id="UP000649151">
    <property type="component" value="Unassembled WGS sequence"/>
</dbReference>
<evidence type="ECO:0000256" key="7">
    <source>
        <dbReference type="HAMAP-Rule" id="MF_00096"/>
    </source>
</evidence>
<dbReference type="HAMAP" id="MF_00096">
    <property type="entry name" value="MutS"/>
    <property type="match status" value="1"/>
</dbReference>
<dbReference type="SUPFAM" id="SSF48334">
    <property type="entry name" value="DNA repair protein MutS, domain III"/>
    <property type="match status" value="1"/>
</dbReference>
<organism evidence="11 12">
    <name type="scientific">Clostridium facile</name>
    <dbReference type="NCBI Taxonomy" id="2763035"/>
    <lineage>
        <taxon>Bacteria</taxon>
        <taxon>Bacillati</taxon>
        <taxon>Bacillota</taxon>
        <taxon>Clostridia</taxon>
        <taxon>Eubacteriales</taxon>
        <taxon>Clostridiaceae</taxon>
        <taxon>Clostridium</taxon>
    </lineage>
</organism>
<dbReference type="InterPro" id="IPR007696">
    <property type="entry name" value="DNA_mismatch_repair_MutS_core"/>
</dbReference>
<dbReference type="InterPro" id="IPR045076">
    <property type="entry name" value="MutS"/>
</dbReference>
<feature type="binding site" evidence="7">
    <location>
        <begin position="621"/>
        <end position="628"/>
    </location>
    <ligand>
        <name>ATP</name>
        <dbReference type="ChEBI" id="CHEBI:30616"/>
    </ligand>
</feature>
<evidence type="ECO:0000256" key="8">
    <source>
        <dbReference type="NCBIfam" id="TIGR01070"/>
    </source>
</evidence>
<dbReference type="Pfam" id="PF01624">
    <property type="entry name" value="MutS_I"/>
    <property type="match status" value="1"/>
</dbReference>
<keyword evidence="4 7" id="KW-0067">ATP-binding</keyword>
<comment type="function">
    <text evidence="7">This protein is involved in the repair of mismatches in DNA. It is possible that it carries out the mismatch recognition step. This protein has a weak ATPase activity.</text>
</comment>
<dbReference type="SMART" id="SM00533">
    <property type="entry name" value="MUTSd"/>
    <property type="match status" value="1"/>
</dbReference>
<dbReference type="NCBIfam" id="TIGR01070">
    <property type="entry name" value="mutS1"/>
    <property type="match status" value="1"/>
</dbReference>
<dbReference type="Pfam" id="PF05188">
    <property type="entry name" value="MutS_II"/>
    <property type="match status" value="1"/>
</dbReference>
<evidence type="ECO:0000256" key="6">
    <source>
        <dbReference type="ARBA" id="ARBA00023204"/>
    </source>
</evidence>
<dbReference type="SUPFAM" id="SSF55271">
    <property type="entry name" value="DNA repair protein MutS, domain I"/>
    <property type="match status" value="1"/>
</dbReference>
<evidence type="ECO:0000313" key="12">
    <source>
        <dbReference type="Proteomes" id="UP000649151"/>
    </source>
</evidence>